<feature type="transmembrane region" description="Helical" evidence="10">
    <location>
        <begin position="78"/>
        <end position="99"/>
    </location>
</feature>
<keyword evidence="8" id="KW-1003">Cell membrane</keyword>
<dbReference type="NCBIfam" id="NF010072">
    <property type="entry name" value="PRK13553.1"/>
    <property type="match status" value="1"/>
</dbReference>
<dbReference type="AlphaFoldDB" id="A0A2U8FB58"/>
<dbReference type="CDD" id="cd00581">
    <property type="entry name" value="QFR_TypeB_TM"/>
    <property type="match status" value="1"/>
</dbReference>
<keyword evidence="8" id="KW-0813">Transport</keyword>
<proteinExistence type="predicted"/>
<evidence type="ECO:0000256" key="1">
    <source>
        <dbReference type="ARBA" id="ARBA00004370"/>
    </source>
</evidence>
<evidence type="ECO:0000256" key="7">
    <source>
        <dbReference type="ARBA" id="ARBA00023136"/>
    </source>
</evidence>
<keyword evidence="8" id="KW-0249">Electron transport</keyword>
<dbReference type="EMBL" id="CP021886">
    <property type="protein sequence ID" value="AWI33471.1"/>
    <property type="molecule type" value="Genomic_DNA"/>
</dbReference>
<comment type="subcellular location">
    <subcellularLocation>
        <location evidence="8">Cell inner membrane</location>
    </subcellularLocation>
    <subcellularLocation>
        <location evidence="1">Membrane</location>
    </subcellularLocation>
</comment>
<dbReference type="InterPro" id="IPR004224">
    <property type="entry name" value="Fum_red_B_TM"/>
</dbReference>
<evidence type="ECO:0000256" key="5">
    <source>
        <dbReference type="ARBA" id="ARBA00022989"/>
    </source>
</evidence>
<keyword evidence="3 10" id="KW-0812">Transmembrane</keyword>
<feature type="binding site" description="axial binding residue" evidence="9">
    <location>
        <position position="94"/>
    </location>
    <ligand>
        <name>heme b</name>
        <dbReference type="ChEBI" id="CHEBI:60344"/>
        <label>bD</label>
    </ligand>
    <ligandPart>
        <name>Fe</name>
        <dbReference type="ChEBI" id="CHEBI:18248"/>
    </ligandPart>
</feature>
<evidence type="ECO:0000256" key="4">
    <source>
        <dbReference type="ARBA" id="ARBA00022723"/>
    </source>
</evidence>
<name>A0A2U8FB58_9HELI</name>
<feature type="transmembrane region" description="Helical" evidence="10">
    <location>
        <begin position="213"/>
        <end position="231"/>
    </location>
</feature>
<dbReference type="InterPro" id="IPR000701">
    <property type="entry name" value="SuccDH_FuR_B_TM-su"/>
</dbReference>
<dbReference type="OrthoDB" id="5345350at2"/>
<dbReference type="GO" id="GO:0006099">
    <property type="term" value="P:tricarboxylic acid cycle"/>
    <property type="evidence" value="ECO:0007669"/>
    <property type="project" value="UniProtKB-UniRule"/>
</dbReference>
<dbReference type="Gene3D" id="1.20.1300.10">
    <property type="entry name" value="Fumarate reductase/succinate dehydrogenase, transmembrane subunit"/>
    <property type="match status" value="1"/>
</dbReference>
<evidence type="ECO:0000256" key="8">
    <source>
        <dbReference type="PIRNR" id="PIRNR000177"/>
    </source>
</evidence>
<comment type="function">
    <text evidence="8">The fumarate reductase enzyme complex is required for fumarate respiration. This subunit anchors the complex in the membrane and binds a diheme cytochrome b.</text>
</comment>
<feature type="binding site" description="axial binding residue" evidence="9">
    <location>
        <position position="144"/>
    </location>
    <ligand>
        <name>heme b</name>
        <dbReference type="ChEBI" id="CHEBI:60344"/>
        <label>bD</label>
    </ligand>
    <ligandPart>
        <name>Fe</name>
        <dbReference type="ChEBI" id="CHEBI:18248"/>
    </ligandPart>
</feature>
<dbReference type="GO" id="GO:0046872">
    <property type="term" value="F:metal ion binding"/>
    <property type="evidence" value="ECO:0007669"/>
    <property type="project" value="UniProtKB-UniRule"/>
</dbReference>
<dbReference type="Proteomes" id="UP000244890">
    <property type="component" value="Chromosome"/>
</dbReference>
<keyword evidence="2 8" id="KW-0349">Heme</keyword>
<feature type="binding site" description="axial binding residue" evidence="9">
    <location>
        <position position="183"/>
    </location>
    <ligand>
        <name>heme b</name>
        <dbReference type="ChEBI" id="CHEBI:60344"/>
        <label>bD</label>
    </ligand>
    <ligandPart>
        <name>Fe</name>
        <dbReference type="ChEBI" id="CHEBI:18248"/>
    </ligandPart>
</feature>
<feature type="transmembrane region" description="Helical" evidence="10">
    <location>
        <begin position="126"/>
        <end position="149"/>
    </location>
</feature>
<evidence type="ECO:0000256" key="2">
    <source>
        <dbReference type="ARBA" id="ARBA00022617"/>
    </source>
</evidence>
<dbReference type="PIRSF" id="PIRSF000177">
    <property type="entry name" value="Fumar_rd_cyt_b"/>
    <property type="match status" value="1"/>
</dbReference>
<accession>A0A2U8FB58</accession>
<evidence type="ECO:0000256" key="6">
    <source>
        <dbReference type="ARBA" id="ARBA00023004"/>
    </source>
</evidence>
<dbReference type="SUPFAM" id="SSF81343">
    <property type="entry name" value="Fumarate reductase respiratory complex transmembrane subunits"/>
    <property type="match status" value="1"/>
</dbReference>
<reference evidence="11 12" key="1">
    <citation type="submission" date="2017-06" db="EMBL/GenBank/DDBJ databases">
        <title>Complete genome of Helicobacter apodemus.</title>
        <authorList>
            <person name="Cho S."/>
        </authorList>
    </citation>
    <scope>NUCLEOTIDE SEQUENCE [LARGE SCALE GENOMIC DNA]</scope>
    <source>
        <strain evidence="12">SNUVETPUB-15-01</strain>
    </source>
</reference>
<sequence length="257" mass="29437">MQNDEGIIQGYLKITPERKKSKLPARLDFWQSATGLFLALFMIAHMFFVSSILLGQEIMYKVTKFFEGSVFLEKEQPFLVSIVAIIVIVAFVVHAFLALRKFPINFQQFSIFKTHKTLMKHGDTSLWWIQACSGFALFFLASVHLFVMLTAPDTIGPNASAYRFVHQHFWILYIFLLFAVELHASIGLYRLCVKWGWFENLGLNTLRNIKKGMSIFFIALGLLTFGAYVKIGLSQDISPNTSIEDMKTLDHTLYGKK</sequence>
<dbReference type="Pfam" id="PF01127">
    <property type="entry name" value="Sdh_cyt"/>
    <property type="match status" value="1"/>
</dbReference>
<dbReference type="GO" id="GO:0005886">
    <property type="term" value="C:plasma membrane"/>
    <property type="evidence" value="ECO:0007669"/>
    <property type="project" value="UniProtKB-SubCell"/>
</dbReference>
<feature type="binding site" description="axial binding residue" evidence="9">
    <location>
        <position position="45"/>
    </location>
    <ligand>
        <name>heme b</name>
        <dbReference type="ChEBI" id="CHEBI:60344"/>
        <label>bD</label>
    </ligand>
    <ligandPart>
        <name>Fe</name>
        <dbReference type="ChEBI" id="CHEBI:18248"/>
    </ligandPart>
</feature>
<protein>
    <recommendedName>
        <fullName evidence="8">Fumarate reductase cytochrome b subunit</fullName>
    </recommendedName>
</protein>
<keyword evidence="4 8" id="KW-0479">Metal-binding</keyword>
<keyword evidence="7 8" id="KW-0472">Membrane</keyword>
<evidence type="ECO:0000313" key="11">
    <source>
        <dbReference type="EMBL" id="AWI33471.1"/>
    </source>
</evidence>
<keyword evidence="8" id="KW-0816">Tricarboxylic acid cycle</keyword>
<keyword evidence="6 8" id="KW-0408">Iron</keyword>
<dbReference type="KEGG" id="had:CDV25_00895"/>
<gene>
    <name evidence="11" type="ORF">CDV25_00895</name>
</gene>
<evidence type="ECO:0000256" key="3">
    <source>
        <dbReference type="ARBA" id="ARBA00022692"/>
    </source>
</evidence>
<keyword evidence="5 10" id="KW-1133">Transmembrane helix</keyword>
<dbReference type="RefSeq" id="WP_108910370.1">
    <property type="nucleotide sequence ID" value="NZ_CP021886.1"/>
</dbReference>
<evidence type="ECO:0000256" key="9">
    <source>
        <dbReference type="PIRSR" id="PIRSR000177-1"/>
    </source>
</evidence>
<organism evidence="11 12">
    <name type="scientific">Helicobacter apodemus</name>
    <dbReference type="NCBI Taxonomy" id="135569"/>
    <lineage>
        <taxon>Bacteria</taxon>
        <taxon>Pseudomonadati</taxon>
        <taxon>Campylobacterota</taxon>
        <taxon>Epsilonproteobacteria</taxon>
        <taxon>Campylobacterales</taxon>
        <taxon>Helicobacteraceae</taxon>
        <taxon>Helicobacter</taxon>
    </lineage>
</organism>
<feature type="transmembrane region" description="Helical" evidence="10">
    <location>
        <begin position="169"/>
        <end position="192"/>
    </location>
</feature>
<evidence type="ECO:0000313" key="12">
    <source>
        <dbReference type="Proteomes" id="UP000244890"/>
    </source>
</evidence>
<evidence type="ECO:0000256" key="10">
    <source>
        <dbReference type="SAM" id="Phobius"/>
    </source>
</evidence>
<dbReference type="InterPro" id="IPR034804">
    <property type="entry name" value="SQR/QFR_C/D"/>
</dbReference>
<feature type="transmembrane region" description="Helical" evidence="10">
    <location>
        <begin position="29"/>
        <end position="54"/>
    </location>
</feature>